<evidence type="ECO:0000313" key="4">
    <source>
        <dbReference type="Proteomes" id="UP000000673"/>
    </source>
</evidence>
<dbReference type="GO" id="GO:0005814">
    <property type="term" value="C:centriole"/>
    <property type="evidence" value="ECO:0007669"/>
    <property type="project" value="InterPro"/>
</dbReference>
<reference evidence="3" key="4">
    <citation type="submission" date="2015-06" db="UniProtKB">
        <authorList>
            <consortium name="EnsemblMetazoa"/>
        </authorList>
    </citation>
    <scope>IDENTIFICATION</scope>
</reference>
<dbReference type="AlphaFoldDB" id="W5JU48"/>
<gene>
    <name evidence="2" type="ORF">AND_000522</name>
</gene>
<dbReference type="GO" id="GO:0045202">
    <property type="term" value="C:synapse"/>
    <property type="evidence" value="ECO:0007669"/>
    <property type="project" value="GOC"/>
</dbReference>
<evidence type="ECO:0000313" key="3">
    <source>
        <dbReference type="EnsemblMetazoa" id="ADAC000522-PA"/>
    </source>
</evidence>
<protein>
    <submittedName>
        <fullName evidence="2 3">Uncharacterized protein</fullName>
    </submittedName>
</protein>
<reference evidence="2" key="3">
    <citation type="journal article" date="2013" name="Nucleic Acids Res.">
        <title>The genome of Anopheles darlingi, the main neotropical malaria vector.</title>
        <authorList>
            <person name="Marinotti O."/>
            <person name="Cerqueira G.C."/>
            <person name="de Almeida L.G."/>
            <person name="Ferro M.I."/>
            <person name="Loreto E.L."/>
            <person name="Zaha A."/>
            <person name="Teixeira S.M."/>
            <person name="Wespiser A.R."/>
            <person name="Almeida E Silva A."/>
            <person name="Schlindwein A.D."/>
            <person name="Pacheco A.C."/>
            <person name="Silva A.L."/>
            <person name="Graveley B.R."/>
            <person name="Walenz B.P."/>
            <person name="Lima Bde A."/>
            <person name="Ribeiro C.A."/>
            <person name="Nunes-Silva C.G."/>
            <person name="de Carvalho C.R."/>
            <person name="Soares C.M."/>
            <person name="de Menezes C.B."/>
            <person name="Matiolli C."/>
            <person name="Caffrey D."/>
            <person name="Araujo D.A."/>
            <person name="de Oliveira D.M."/>
            <person name="Golenbock D."/>
            <person name="Grisard E.C."/>
            <person name="Fantinatti-Garboggini F."/>
            <person name="de Carvalho F.M."/>
            <person name="Barcellos F.G."/>
            <person name="Prosdocimi F."/>
            <person name="May G."/>
            <person name="Azevedo Junior G.M."/>
            <person name="Guimaraes G.M."/>
            <person name="Goldman G.H."/>
            <person name="Padilha I.Q."/>
            <person name="Batista Jda S."/>
            <person name="Ferro J.A."/>
            <person name="Ribeiro J.M."/>
            <person name="Fietto J.L."/>
            <person name="Dabbas K.M."/>
            <person name="Cerdeira L."/>
            <person name="Agnez-Lima L.F."/>
            <person name="Brocchi M."/>
            <person name="de Carvalho M.O."/>
            <person name="Teixeira Mde M."/>
            <person name="Diniz Maia Mde M."/>
            <person name="Goldman M.H."/>
            <person name="Cruz Schneider M.P."/>
            <person name="Felipe M.S."/>
            <person name="Hungria M."/>
            <person name="Nicolas M.F."/>
            <person name="Pereira M."/>
            <person name="Montes M.A."/>
            <person name="Cantao M.E."/>
            <person name="Vincentz M."/>
            <person name="Rafael M.S."/>
            <person name="Silverman N."/>
            <person name="Stoco P.H."/>
            <person name="Souza R.C."/>
            <person name="Vicentini R."/>
            <person name="Gazzinelli R.T."/>
            <person name="Neves Rde O."/>
            <person name="Silva R."/>
            <person name="Astolfi-Filho S."/>
            <person name="Maciel T.E."/>
            <person name="Urmenyi T.P."/>
            <person name="Tadei W.P."/>
            <person name="Camargo E.P."/>
            <person name="de Vasconcelos A.T."/>
        </authorList>
    </citation>
    <scope>NUCLEOTIDE SEQUENCE</scope>
</reference>
<dbReference type="EnsemblMetazoa" id="ADAC000522-RA">
    <property type="protein sequence ID" value="ADAC000522-PA"/>
    <property type="gene ID" value="ADAC000522"/>
</dbReference>
<dbReference type="eggNOG" id="ENOG502QWK8">
    <property type="taxonomic scope" value="Eukaryota"/>
</dbReference>
<dbReference type="EMBL" id="ADMH02000131">
    <property type="protein sequence ID" value="ETN67656.1"/>
    <property type="molecule type" value="Genomic_DNA"/>
</dbReference>
<dbReference type="GO" id="GO:0097539">
    <property type="term" value="C:ciliary transition fiber"/>
    <property type="evidence" value="ECO:0007669"/>
    <property type="project" value="TreeGrafter"/>
</dbReference>
<dbReference type="VEuPathDB" id="VectorBase:ADAR2_009177"/>
<dbReference type="Proteomes" id="UP000000673">
    <property type="component" value="Unassembled WGS sequence"/>
</dbReference>
<feature type="coiled-coil region" evidence="1">
    <location>
        <begin position="113"/>
        <end position="175"/>
    </location>
</feature>
<dbReference type="STRING" id="43151.W5JU48"/>
<feature type="coiled-coil region" evidence="1">
    <location>
        <begin position="351"/>
        <end position="385"/>
    </location>
</feature>
<dbReference type="GO" id="GO:0007268">
    <property type="term" value="P:chemical synaptic transmission"/>
    <property type="evidence" value="ECO:0007669"/>
    <property type="project" value="InterPro"/>
</dbReference>
<dbReference type="PANTHER" id="PTHR36170:SF1">
    <property type="entry name" value="CENTROSOMAL PROTEIN OF 89 KDA"/>
    <property type="match status" value="1"/>
</dbReference>
<feature type="coiled-coil region" evidence="1">
    <location>
        <begin position="414"/>
        <end position="483"/>
    </location>
</feature>
<reference evidence="2" key="2">
    <citation type="submission" date="2010-05" db="EMBL/GenBank/DDBJ databases">
        <authorList>
            <person name="Almeida L.G."/>
            <person name="Nicolas M.F."/>
            <person name="Souza R.C."/>
            <person name="Vasconcelos A.T.R."/>
        </authorList>
    </citation>
    <scope>NUCLEOTIDE SEQUENCE</scope>
</reference>
<evidence type="ECO:0000313" key="2">
    <source>
        <dbReference type="EMBL" id="ETN67656.1"/>
    </source>
</evidence>
<keyword evidence="4" id="KW-1185">Reference proteome</keyword>
<dbReference type="HOGENOM" id="CLU_503635_0_0_1"/>
<name>W5JU48_ANODA</name>
<proteinExistence type="predicted"/>
<reference evidence="2 4" key="1">
    <citation type="journal article" date="2010" name="BMC Genomics">
        <title>Combination of measures distinguishes pre-miRNAs from other stem-loops in the genome of the newly sequenced Anopheles darlingi.</title>
        <authorList>
            <person name="Mendes N.D."/>
            <person name="Freitas A.T."/>
            <person name="Vasconcelos A.T."/>
            <person name="Sagot M.F."/>
        </authorList>
    </citation>
    <scope>NUCLEOTIDE SEQUENCE</scope>
</reference>
<evidence type="ECO:0000256" key="1">
    <source>
        <dbReference type="SAM" id="Coils"/>
    </source>
</evidence>
<dbReference type="GO" id="GO:0060271">
    <property type="term" value="P:cilium assembly"/>
    <property type="evidence" value="ECO:0007669"/>
    <property type="project" value="InterPro"/>
</dbReference>
<feature type="coiled-coil region" evidence="1">
    <location>
        <begin position="263"/>
        <end position="311"/>
    </location>
</feature>
<dbReference type="InterPro" id="IPR033545">
    <property type="entry name" value="CEP89"/>
</dbReference>
<dbReference type="OMA" id="RYNDQFA"/>
<feature type="coiled-coil region" evidence="1">
    <location>
        <begin position="508"/>
        <end position="553"/>
    </location>
</feature>
<dbReference type="PANTHER" id="PTHR36170">
    <property type="entry name" value="CENTROSOMAL PROTEIN OF 89 KDA"/>
    <property type="match status" value="1"/>
</dbReference>
<dbReference type="VEuPathDB" id="VectorBase:ADAC000522"/>
<organism evidence="2">
    <name type="scientific">Anopheles darlingi</name>
    <name type="common">Mosquito</name>
    <dbReference type="NCBI Taxonomy" id="43151"/>
    <lineage>
        <taxon>Eukaryota</taxon>
        <taxon>Metazoa</taxon>
        <taxon>Ecdysozoa</taxon>
        <taxon>Arthropoda</taxon>
        <taxon>Hexapoda</taxon>
        <taxon>Insecta</taxon>
        <taxon>Pterygota</taxon>
        <taxon>Neoptera</taxon>
        <taxon>Endopterygota</taxon>
        <taxon>Diptera</taxon>
        <taxon>Nematocera</taxon>
        <taxon>Culicoidea</taxon>
        <taxon>Culicidae</taxon>
        <taxon>Anophelinae</taxon>
        <taxon>Anopheles</taxon>
    </lineage>
</organism>
<sequence>MPFRLPKRRNVEPVVQILAQLIDDQSDISSISVQMGGLYRVPADSLEPHGAVKQSSSRLPVRTRGLRRKLRDHGLPMTHAGTVVGRSKSVDDLTAGVVASDDDEQEGKPNGTAAATDKRLDHLERTLRSKEQQIGKLVEKLTSVFECNNQFAVEHERLQKDYQQVVQNLHTLETTQAKSCERCAANDTATELLTKENGDLRNDLKMMKILVYRLNVQIERYQDTVREGQGNIPKLDFVDSTYGGVKDNLNWGSVNAHTLGPLLNAYEEMIAEKTDLVQQYETELVTFTGKLKQVLEENESLQRQMEEVRASQTGWTDERTRLQAQVSVLRSKAEVQAKRADLAKEKLVEVLKCYEQKVQAQCLDIERLQEAYARSKGELTMLRNLNQNPEIVADSLKECQKLFAELKLQHSTDRTRMTEETETIRRELQQKTAELDQLQQNYRQQLGISERQKEINEILMGKNGALKQTLERTRQSKEILKQRLKTMISWGKGSEQRKDQLQESWRTIRALQEQLQHRDGELQALQQRFQLEVEQLQRRLRQREETLRKILADKAQIHRRLMMPCVEQSFLRFLLVFTFLLDLLPLRLSATLPIR</sequence>
<keyword evidence="1" id="KW-0175">Coiled coil</keyword>
<dbReference type="GO" id="GO:0007005">
    <property type="term" value="P:mitochondrion organization"/>
    <property type="evidence" value="ECO:0007669"/>
    <property type="project" value="InterPro"/>
</dbReference>
<accession>W5JU48</accession>